<name>A0A8J3VS52_9ACTN</name>
<dbReference type="AlphaFoldDB" id="A0A8J3VS52"/>
<dbReference type="InterPro" id="IPR051013">
    <property type="entry name" value="MBL_superfamily_lactonases"/>
</dbReference>
<evidence type="ECO:0000256" key="2">
    <source>
        <dbReference type="ARBA" id="ARBA00022723"/>
    </source>
</evidence>
<evidence type="ECO:0000256" key="3">
    <source>
        <dbReference type="ARBA" id="ARBA00022801"/>
    </source>
</evidence>
<evidence type="ECO:0000256" key="1">
    <source>
        <dbReference type="ARBA" id="ARBA00007749"/>
    </source>
</evidence>
<dbReference type="Gene3D" id="3.60.15.10">
    <property type="entry name" value="Ribonuclease Z/Hydroxyacylglutathione hydrolase-like"/>
    <property type="match status" value="1"/>
</dbReference>
<evidence type="ECO:0000259" key="5">
    <source>
        <dbReference type="SMART" id="SM00849"/>
    </source>
</evidence>
<sequence>MQIGDVRLDLVADGTFVARPRYFGEDVPPETHPELFGRHQTAFLPIGCFLVRTGDRLVLVDAGLGPEQQDLPHGMHLVGGQLLTGLRALGVATGDITDVVCSHLHADHVGWLFDRDARPVFRNATVWYGAADGDRFVTGPGSMAAHIREGFRDPAHASRLRPIDRDTTVAPGITALPAPGHTPGHLCLVISSGQRRALLLGDAVTCPVQLDESTWHSMSDVDPALAARTRERLWRELEDGNTVGAGAHFPELQFGRVLAGTARRWLT</sequence>
<evidence type="ECO:0000313" key="7">
    <source>
        <dbReference type="Proteomes" id="UP000642748"/>
    </source>
</evidence>
<keyword evidence="3 6" id="KW-0378">Hydrolase</keyword>
<dbReference type="EMBL" id="BONZ01000040">
    <property type="protein sequence ID" value="GIH16196.1"/>
    <property type="molecule type" value="Genomic_DNA"/>
</dbReference>
<dbReference type="GO" id="GO:0046872">
    <property type="term" value="F:metal ion binding"/>
    <property type="evidence" value="ECO:0007669"/>
    <property type="project" value="UniProtKB-KW"/>
</dbReference>
<evidence type="ECO:0000313" key="6">
    <source>
        <dbReference type="EMBL" id="GIH16196.1"/>
    </source>
</evidence>
<proteinExistence type="inferred from homology"/>
<dbReference type="PANTHER" id="PTHR42978">
    <property type="entry name" value="QUORUM-QUENCHING LACTONASE YTNP-RELATED-RELATED"/>
    <property type="match status" value="1"/>
</dbReference>
<keyword evidence="2" id="KW-0479">Metal-binding</keyword>
<dbReference type="PANTHER" id="PTHR42978:SF6">
    <property type="entry name" value="QUORUM-QUENCHING LACTONASE YTNP-RELATED"/>
    <property type="match status" value="1"/>
</dbReference>
<dbReference type="SMART" id="SM00849">
    <property type="entry name" value="Lactamase_B"/>
    <property type="match status" value="1"/>
</dbReference>
<comment type="caution">
    <text evidence="6">The sequence shown here is derived from an EMBL/GenBank/DDBJ whole genome shotgun (WGS) entry which is preliminary data.</text>
</comment>
<organism evidence="6 7">
    <name type="scientific">Rugosimonospora africana</name>
    <dbReference type="NCBI Taxonomy" id="556532"/>
    <lineage>
        <taxon>Bacteria</taxon>
        <taxon>Bacillati</taxon>
        <taxon>Actinomycetota</taxon>
        <taxon>Actinomycetes</taxon>
        <taxon>Micromonosporales</taxon>
        <taxon>Micromonosporaceae</taxon>
        <taxon>Rugosimonospora</taxon>
    </lineage>
</organism>
<accession>A0A8J3VS52</accession>
<gene>
    <name evidence="6" type="ORF">Raf01_43680</name>
</gene>
<dbReference type="InterPro" id="IPR036866">
    <property type="entry name" value="RibonucZ/Hydroxyglut_hydro"/>
</dbReference>
<dbReference type="Pfam" id="PF00753">
    <property type="entry name" value="Lactamase_B"/>
    <property type="match status" value="1"/>
</dbReference>
<dbReference type="GO" id="GO:0016787">
    <property type="term" value="F:hydrolase activity"/>
    <property type="evidence" value="ECO:0007669"/>
    <property type="project" value="UniProtKB-KW"/>
</dbReference>
<dbReference type="Proteomes" id="UP000642748">
    <property type="component" value="Unassembled WGS sequence"/>
</dbReference>
<dbReference type="RefSeq" id="WP_203919791.1">
    <property type="nucleotide sequence ID" value="NZ_BONZ01000040.1"/>
</dbReference>
<evidence type="ECO:0000256" key="4">
    <source>
        <dbReference type="ARBA" id="ARBA00022833"/>
    </source>
</evidence>
<dbReference type="SUPFAM" id="SSF56281">
    <property type="entry name" value="Metallo-hydrolase/oxidoreductase"/>
    <property type="match status" value="1"/>
</dbReference>
<dbReference type="CDD" id="cd07720">
    <property type="entry name" value="OPHC2-like_MBL-fold"/>
    <property type="match status" value="1"/>
</dbReference>
<comment type="similarity">
    <text evidence="1">Belongs to the metallo-beta-lactamase superfamily.</text>
</comment>
<reference evidence="6" key="1">
    <citation type="submission" date="2021-01" db="EMBL/GenBank/DDBJ databases">
        <title>Whole genome shotgun sequence of Rugosimonospora africana NBRC 104875.</title>
        <authorList>
            <person name="Komaki H."/>
            <person name="Tamura T."/>
        </authorList>
    </citation>
    <scope>NUCLEOTIDE SEQUENCE</scope>
    <source>
        <strain evidence="6">NBRC 104875</strain>
    </source>
</reference>
<feature type="domain" description="Metallo-beta-lactamase" evidence="5">
    <location>
        <begin position="45"/>
        <end position="248"/>
    </location>
</feature>
<keyword evidence="7" id="KW-1185">Reference proteome</keyword>
<dbReference type="InterPro" id="IPR001279">
    <property type="entry name" value="Metallo-B-lactamas"/>
</dbReference>
<keyword evidence="4" id="KW-0862">Zinc</keyword>
<protein>
    <submittedName>
        <fullName evidence="6">MBL fold hydrolase</fullName>
    </submittedName>
</protein>